<comment type="caution">
    <text evidence="2">The sequence shown here is derived from an EMBL/GenBank/DDBJ whole genome shotgun (WGS) entry which is preliminary data.</text>
</comment>
<dbReference type="InterPro" id="IPR019080">
    <property type="entry name" value="YqaJ_viral_recombinase"/>
</dbReference>
<dbReference type="EMBL" id="VSWD01000010">
    <property type="protein sequence ID" value="KAK3091574.1"/>
    <property type="molecule type" value="Genomic_DNA"/>
</dbReference>
<dbReference type="Proteomes" id="UP001186944">
    <property type="component" value="Unassembled WGS sequence"/>
</dbReference>
<keyword evidence="3" id="KW-1185">Reference proteome</keyword>
<gene>
    <name evidence="2" type="ORF">FSP39_020913</name>
</gene>
<dbReference type="GO" id="GO:0006281">
    <property type="term" value="P:DNA repair"/>
    <property type="evidence" value="ECO:0007669"/>
    <property type="project" value="UniProtKB-ARBA"/>
</dbReference>
<name>A0AA88XTQ0_PINIB</name>
<reference evidence="2" key="1">
    <citation type="submission" date="2019-08" db="EMBL/GenBank/DDBJ databases">
        <title>The improved chromosome-level genome for the pearl oyster Pinctada fucata martensii using PacBio sequencing and Hi-C.</title>
        <authorList>
            <person name="Zheng Z."/>
        </authorList>
    </citation>
    <scope>NUCLEOTIDE SEQUENCE</scope>
    <source>
        <strain evidence="2">ZZ-2019</strain>
        <tissue evidence="2">Adductor muscle</tissue>
    </source>
</reference>
<dbReference type="PANTHER" id="PTHR46609">
    <property type="entry name" value="EXONUCLEASE, PHAGE-TYPE/RECB, C-TERMINAL DOMAIN-CONTAINING PROTEIN"/>
    <property type="match status" value="1"/>
</dbReference>
<protein>
    <recommendedName>
        <fullName evidence="1">YqaJ viral recombinase domain-containing protein</fullName>
    </recommendedName>
</protein>
<dbReference type="CDD" id="cd22343">
    <property type="entry name" value="PDDEXK_lambda_exonuclease-like"/>
    <property type="match status" value="1"/>
</dbReference>
<evidence type="ECO:0000313" key="3">
    <source>
        <dbReference type="Proteomes" id="UP001186944"/>
    </source>
</evidence>
<evidence type="ECO:0000259" key="1">
    <source>
        <dbReference type="Pfam" id="PF09588"/>
    </source>
</evidence>
<dbReference type="PANTHER" id="PTHR46609:SF8">
    <property type="entry name" value="YQAJ VIRAL RECOMBINASE DOMAIN-CONTAINING PROTEIN"/>
    <property type="match status" value="1"/>
</dbReference>
<accession>A0AA88XTQ0</accession>
<dbReference type="SUPFAM" id="SSF52980">
    <property type="entry name" value="Restriction endonuclease-like"/>
    <property type="match status" value="1"/>
</dbReference>
<dbReference type="Pfam" id="PF09588">
    <property type="entry name" value="YqaJ"/>
    <property type="match status" value="1"/>
</dbReference>
<sequence>MEKVALSQYTALYEKNHHKSKVSSCGLFVSQRYPFIGATPDGVVTCSCCGKGLIEIKCSFSYQHLTPTEVATQHTYYNLYLEGNDVKLKSDTKWYTQIQTQLGVTELQWCDFVFFTRKGISIDRIGFNQEYFEKCVQSAKSFFFNFLKSKLQ</sequence>
<feature type="domain" description="YqaJ viral recombinase" evidence="1">
    <location>
        <begin position="1"/>
        <end position="107"/>
    </location>
</feature>
<dbReference type="Gene3D" id="3.90.320.10">
    <property type="match status" value="1"/>
</dbReference>
<dbReference type="InterPro" id="IPR011335">
    <property type="entry name" value="Restrct_endonuc-II-like"/>
</dbReference>
<dbReference type="InterPro" id="IPR011604">
    <property type="entry name" value="PDDEXK-like_dom_sf"/>
</dbReference>
<evidence type="ECO:0000313" key="2">
    <source>
        <dbReference type="EMBL" id="KAK3091574.1"/>
    </source>
</evidence>
<dbReference type="InterPro" id="IPR051703">
    <property type="entry name" value="NF-kappa-B_Signaling_Reg"/>
</dbReference>
<dbReference type="AlphaFoldDB" id="A0AA88XTQ0"/>
<proteinExistence type="predicted"/>
<organism evidence="2 3">
    <name type="scientific">Pinctada imbricata</name>
    <name type="common">Atlantic pearl-oyster</name>
    <name type="synonym">Pinctada martensii</name>
    <dbReference type="NCBI Taxonomy" id="66713"/>
    <lineage>
        <taxon>Eukaryota</taxon>
        <taxon>Metazoa</taxon>
        <taxon>Spiralia</taxon>
        <taxon>Lophotrochozoa</taxon>
        <taxon>Mollusca</taxon>
        <taxon>Bivalvia</taxon>
        <taxon>Autobranchia</taxon>
        <taxon>Pteriomorphia</taxon>
        <taxon>Pterioida</taxon>
        <taxon>Pterioidea</taxon>
        <taxon>Pteriidae</taxon>
        <taxon>Pinctada</taxon>
    </lineage>
</organism>